<evidence type="ECO:0000256" key="5">
    <source>
        <dbReference type="ARBA" id="ARBA00022801"/>
    </source>
</evidence>
<dbReference type="InterPro" id="IPR036237">
    <property type="entry name" value="Xyl_isomerase-like_sf"/>
</dbReference>
<keyword evidence="3" id="KW-0227">DNA damage</keyword>
<dbReference type="PANTHER" id="PTHR31290:SF5">
    <property type="entry name" value="UV-DAMAGE ENDONUCLEASE"/>
    <property type="match status" value="1"/>
</dbReference>
<sequence length="323" mass="37585">MTIVRLGYVAMSVELQNCSPSQTMTFKQFQSISDREAAIRKLERIAISNLENCLRLLKHNTANDISFFRLSSQLVPLANHPELTDWKYMKALKEPLKNLAEYINTNSMRIDFHPDHFVLLNTTSKDTLNNSIKTLAMHEALLKGMEINPQHRCVLHVGGAYDDKEKALEQFIHNWGLLPHHLQDLIMLENDDTTFTIHDTLYLCEKLGIPLVFDYHHHLANFENEEDWEKNWERVVGTWNHSELPIKMHISSPRSEKDFRAHADHIDPDMFMTFLQKVQGTVPEIHCMIEAKRKDEALFKLAEDLKKRPEIDMIDQASFRISG</sequence>
<evidence type="ECO:0000313" key="7">
    <source>
        <dbReference type="EMBL" id="MBY0099550.1"/>
    </source>
</evidence>
<evidence type="ECO:0000256" key="4">
    <source>
        <dbReference type="ARBA" id="ARBA00022769"/>
    </source>
</evidence>
<dbReference type="Pfam" id="PF03851">
    <property type="entry name" value="UvdE"/>
    <property type="match status" value="1"/>
</dbReference>
<protein>
    <submittedName>
        <fullName evidence="7">UV DNA damage repair endonuclease UvsE</fullName>
    </submittedName>
</protein>
<dbReference type="GO" id="GO:0004519">
    <property type="term" value="F:endonuclease activity"/>
    <property type="evidence" value="ECO:0007669"/>
    <property type="project" value="UniProtKB-KW"/>
</dbReference>
<dbReference type="Gene3D" id="3.20.20.150">
    <property type="entry name" value="Divalent-metal-dependent TIM barrel enzymes"/>
    <property type="match status" value="1"/>
</dbReference>
<name>A0ABS7KBG1_9BACI</name>
<keyword evidence="5" id="KW-0378">Hydrolase</keyword>
<reference evidence="7 8" key="1">
    <citation type="submission" date="2020-07" db="EMBL/GenBank/DDBJ databases">
        <title>Fungal Genomes of the International Space Station.</title>
        <authorList>
            <person name="Seuylemezian A."/>
            <person name="Singh N.K."/>
            <person name="Wood J."/>
            <person name="Venkateswaran K."/>
        </authorList>
    </citation>
    <scope>NUCLEOTIDE SEQUENCE [LARGE SCALE GENOMIC DNA]</scope>
    <source>
        <strain evidence="7 8">PL-B2</strain>
    </source>
</reference>
<dbReference type="PANTHER" id="PTHR31290">
    <property type="entry name" value="UV-DAMAGE ENDONUCLEASE"/>
    <property type="match status" value="1"/>
</dbReference>
<keyword evidence="1" id="KW-0540">Nuclease</keyword>
<evidence type="ECO:0000256" key="6">
    <source>
        <dbReference type="ARBA" id="ARBA00023204"/>
    </source>
</evidence>
<dbReference type="Proteomes" id="UP000769780">
    <property type="component" value="Unassembled WGS sequence"/>
</dbReference>
<dbReference type="InterPro" id="IPR004601">
    <property type="entry name" value="UvdE"/>
</dbReference>
<evidence type="ECO:0000256" key="1">
    <source>
        <dbReference type="ARBA" id="ARBA00022722"/>
    </source>
</evidence>
<accession>A0ABS7KBG1</accession>
<dbReference type="SUPFAM" id="SSF51658">
    <property type="entry name" value="Xylose isomerase-like"/>
    <property type="match status" value="1"/>
</dbReference>
<dbReference type="NCBIfam" id="TIGR00629">
    <property type="entry name" value="uvde"/>
    <property type="match status" value="1"/>
</dbReference>
<proteinExistence type="predicted"/>
<keyword evidence="2 7" id="KW-0255">Endonuclease</keyword>
<evidence type="ECO:0000256" key="3">
    <source>
        <dbReference type="ARBA" id="ARBA00022763"/>
    </source>
</evidence>
<comment type="caution">
    <text evidence="7">The sequence shown here is derived from an EMBL/GenBank/DDBJ whole genome shotgun (WGS) entry which is preliminary data.</text>
</comment>
<dbReference type="EMBL" id="JACWFH010000038">
    <property type="protein sequence ID" value="MBY0099550.1"/>
    <property type="molecule type" value="Genomic_DNA"/>
</dbReference>
<keyword evidence="4" id="KW-0228">DNA excision</keyword>
<gene>
    <name evidence="7" type="primary">uvsE</name>
    <name evidence="7" type="ORF">H0185_22625</name>
</gene>
<organism evidence="7 8">
    <name type="scientific">Mesobacillus maritimus</name>
    <dbReference type="NCBI Taxonomy" id="1643336"/>
    <lineage>
        <taxon>Bacteria</taxon>
        <taxon>Bacillati</taxon>
        <taxon>Bacillota</taxon>
        <taxon>Bacilli</taxon>
        <taxon>Bacillales</taxon>
        <taxon>Bacillaceae</taxon>
        <taxon>Mesobacillus</taxon>
    </lineage>
</organism>
<keyword evidence="6" id="KW-0234">DNA repair</keyword>
<evidence type="ECO:0000256" key="2">
    <source>
        <dbReference type="ARBA" id="ARBA00022759"/>
    </source>
</evidence>
<keyword evidence="8" id="KW-1185">Reference proteome</keyword>
<evidence type="ECO:0000313" key="8">
    <source>
        <dbReference type="Proteomes" id="UP000769780"/>
    </source>
</evidence>
<dbReference type="RefSeq" id="WP_221875767.1">
    <property type="nucleotide sequence ID" value="NZ_JACWFH010000038.1"/>
</dbReference>